<sequence length="75" mass="8531">MARQMERRAVRRSKLKTWRWVSVLAHWALRDRRPDPVIPAQYQRCEGNGVVGAVPPFITPADDLSARKGKPLPAV</sequence>
<comment type="caution">
    <text evidence="1">The sequence shown here is derived from an EMBL/GenBank/DDBJ whole genome shotgun (WGS) entry which is preliminary data.</text>
</comment>
<proteinExistence type="predicted"/>
<dbReference type="EMBL" id="JAINUF010000009">
    <property type="protein sequence ID" value="KAJ8350652.1"/>
    <property type="molecule type" value="Genomic_DNA"/>
</dbReference>
<organism evidence="1 2">
    <name type="scientific">Synaphobranchus kaupii</name>
    <name type="common">Kaup's arrowtooth eel</name>
    <dbReference type="NCBI Taxonomy" id="118154"/>
    <lineage>
        <taxon>Eukaryota</taxon>
        <taxon>Metazoa</taxon>
        <taxon>Chordata</taxon>
        <taxon>Craniata</taxon>
        <taxon>Vertebrata</taxon>
        <taxon>Euteleostomi</taxon>
        <taxon>Actinopterygii</taxon>
        <taxon>Neopterygii</taxon>
        <taxon>Teleostei</taxon>
        <taxon>Anguilliformes</taxon>
        <taxon>Synaphobranchidae</taxon>
        <taxon>Synaphobranchus</taxon>
    </lineage>
</organism>
<name>A0A9Q1F440_SYNKA</name>
<dbReference type="AlphaFoldDB" id="A0A9Q1F440"/>
<evidence type="ECO:0000313" key="2">
    <source>
        <dbReference type="Proteomes" id="UP001152622"/>
    </source>
</evidence>
<protein>
    <submittedName>
        <fullName evidence="1">Uncharacterized protein</fullName>
    </submittedName>
</protein>
<gene>
    <name evidence="1" type="ORF">SKAU_G00257820</name>
</gene>
<accession>A0A9Q1F440</accession>
<dbReference type="Proteomes" id="UP001152622">
    <property type="component" value="Chromosome 9"/>
</dbReference>
<reference evidence="1" key="1">
    <citation type="journal article" date="2023" name="Science">
        <title>Genome structures resolve the early diversification of teleost fishes.</title>
        <authorList>
            <person name="Parey E."/>
            <person name="Louis A."/>
            <person name="Montfort J."/>
            <person name="Bouchez O."/>
            <person name="Roques C."/>
            <person name="Iampietro C."/>
            <person name="Lluch J."/>
            <person name="Castinel A."/>
            <person name="Donnadieu C."/>
            <person name="Desvignes T."/>
            <person name="Floi Bucao C."/>
            <person name="Jouanno E."/>
            <person name="Wen M."/>
            <person name="Mejri S."/>
            <person name="Dirks R."/>
            <person name="Jansen H."/>
            <person name="Henkel C."/>
            <person name="Chen W.J."/>
            <person name="Zahm M."/>
            <person name="Cabau C."/>
            <person name="Klopp C."/>
            <person name="Thompson A.W."/>
            <person name="Robinson-Rechavi M."/>
            <person name="Braasch I."/>
            <person name="Lecointre G."/>
            <person name="Bobe J."/>
            <person name="Postlethwait J.H."/>
            <person name="Berthelot C."/>
            <person name="Roest Crollius H."/>
            <person name="Guiguen Y."/>
        </authorList>
    </citation>
    <scope>NUCLEOTIDE SEQUENCE</scope>
    <source>
        <strain evidence="1">WJC10195</strain>
    </source>
</reference>
<keyword evidence="2" id="KW-1185">Reference proteome</keyword>
<evidence type="ECO:0000313" key="1">
    <source>
        <dbReference type="EMBL" id="KAJ8350652.1"/>
    </source>
</evidence>